<reference evidence="1 2" key="1">
    <citation type="submission" date="2018-07" db="EMBL/GenBank/DDBJ databases">
        <title>A high quality draft genome assembly of the barn swallow (H. rustica rustica).</title>
        <authorList>
            <person name="Formenti G."/>
            <person name="Chiara M."/>
            <person name="Poveda L."/>
            <person name="Francoijs K.-J."/>
            <person name="Bonisoli-Alquati A."/>
            <person name="Canova L."/>
            <person name="Gianfranceschi L."/>
            <person name="Horner D.S."/>
            <person name="Saino N."/>
        </authorList>
    </citation>
    <scope>NUCLEOTIDE SEQUENCE [LARGE SCALE GENOMIC DNA]</scope>
    <source>
        <strain evidence="1">Chelidonia</strain>
        <tissue evidence="1">Blood</tissue>
    </source>
</reference>
<name>A0A3M0K152_HIRRU</name>
<sequence length="71" mass="7971">MVGSRCGVEMLISDGDDLDIDLRKAKENSDLSDTWKRKPDSSYVFLWLPLKKFTGETMSLGLAFNAQKTVT</sequence>
<dbReference type="Proteomes" id="UP000269221">
    <property type="component" value="Unassembled WGS sequence"/>
</dbReference>
<keyword evidence="2" id="KW-1185">Reference proteome</keyword>
<dbReference type="EMBL" id="QRBI01000120">
    <property type="protein sequence ID" value="RMC06893.1"/>
    <property type="molecule type" value="Genomic_DNA"/>
</dbReference>
<comment type="caution">
    <text evidence="1">The sequence shown here is derived from an EMBL/GenBank/DDBJ whole genome shotgun (WGS) entry which is preliminary data.</text>
</comment>
<protein>
    <submittedName>
        <fullName evidence="1">Uncharacterized protein</fullName>
    </submittedName>
</protein>
<evidence type="ECO:0000313" key="2">
    <source>
        <dbReference type="Proteomes" id="UP000269221"/>
    </source>
</evidence>
<dbReference type="AlphaFoldDB" id="A0A3M0K152"/>
<gene>
    <name evidence="1" type="ORF">DUI87_16343</name>
</gene>
<organism evidence="1 2">
    <name type="scientific">Hirundo rustica rustica</name>
    <dbReference type="NCBI Taxonomy" id="333673"/>
    <lineage>
        <taxon>Eukaryota</taxon>
        <taxon>Metazoa</taxon>
        <taxon>Chordata</taxon>
        <taxon>Craniata</taxon>
        <taxon>Vertebrata</taxon>
        <taxon>Euteleostomi</taxon>
        <taxon>Archelosauria</taxon>
        <taxon>Archosauria</taxon>
        <taxon>Dinosauria</taxon>
        <taxon>Saurischia</taxon>
        <taxon>Theropoda</taxon>
        <taxon>Coelurosauria</taxon>
        <taxon>Aves</taxon>
        <taxon>Neognathae</taxon>
        <taxon>Neoaves</taxon>
        <taxon>Telluraves</taxon>
        <taxon>Australaves</taxon>
        <taxon>Passeriformes</taxon>
        <taxon>Sylvioidea</taxon>
        <taxon>Hirundinidae</taxon>
        <taxon>Hirundo</taxon>
    </lineage>
</organism>
<proteinExistence type="predicted"/>
<accession>A0A3M0K152</accession>
<evidence type="ECO:0000313" key="1">
    <source>
        <dbReference type="EMBL" id="RMC06893.1"/>
    </source>
</evidence>